<dbReference type="RefSeq" id="WP_053059434.1">
    <property type="nucleotide sequence ID" value="NZ_CP011807.3"/>
</dbReference>
<reference evidence="1" key="1">
    <citation type="submission" date="2016-06" db="EMBL/GenBank/DDBJ databases">
        <title>Complete Genome Sequence of Pandoraea faecigallinarum DSM-23572.</title>
        <authorList>
            <person name="Yong D."/>
            <person name="Ee R."/>
            <person name="Lim Y.-L."/>
            <person name="Yin W.-F."/>
            <person name="Chan K.-G."/>
        </authorList>
    </citation>
    <scope>NUCLEOTIDE SEQUENCE</scope>
    <source>
        <strain evidence="1">DSM 23572</strain>
    </source>
</reference>
<keyword evidence="2" id="KW-1185">Reference proteome</keyword>
<dbReference type="AlphaFoldDB" id="A0A173H004"/>
<organism evidence="1 2">
    <name type="scientific">Pandoraea faecigallinarum</name>
    <dbReference type="NCBI Taxonomy" id="656179"/>
    <lineage>
        <taxon>Bacteria</taxon>
        <taxon>Pseudomonadati</taxon>
        <taxon>Pseudomonadota</taxon>
        <taxon>Betaproteobacteria</taxon>
        <taxon>Burkholderiales</taxon>
        <taxon>Burkholderiaceae</taxon>
        <taxon>Pandoraea</taxon>
    </lineage>
</organism>
<name>A0A173H004_9BURK</name>
<proteinExistence type="predicted"/>
<dbReference type="EMBL" id="CP011807">
    <property type="protein sequence ID" value="ANI21782.1"/>
    <property type="molecule type" value="Genomic_DNA"/>
</dbReference>
<dbReference type="Proteomes" id="UP000035651">
    <property type="component" value="Chromosome"/>
</dbReference>
<accession>A0A173H004</accession>
<gene>
    <name evidence="1" type="ORF">AB870_26065</name>
</gene>
<evidence type="ECO:0000313" key="2">
    <source>
        <dbReference type="Proteomes" id="UP000035651"/>
    </source>
</evidence>
<evidence type="ECO:0000313" key="1">
    <source>
        <dbReference type="EMBL" id="ANI21782.1"/>
    </source>
</evidence>
<protein>
    <submittedName>
        <fullName evidence="1">Uncharacterized protein</fullName>
    </submittedName>
</protein>
<sequence>MCEAQWRLVSADPPQGRRHISTFKRKARAAAWATRTEHDINVGKITPGTEHTLADASCEYEKRVSPTKRSSRWEAIRFAAFLHDFHDLAAKNIADITPDDMGRCRHRECESHTRRQRGCERSEG</sequence>